<proteinExistence type="predicted"/>
<dbReference type="InterPro" id="IPR007395">
    <property type="entry name" value="Zn_peptidase_2"/>
</dbReference>
<feature type="transmembrane region" description="Helical" evidence="1">
    <location>
        <begin position="7"/>
        <end position="25"/>
    </location>
</feature>
<dbReference type="PANTHER" id="PTHR36434">
    <property type="entry name" value="MEMBRANE PROTEASE YUGP-RELATED"/>
    <property type="match status" value="1"/>
</dbReference>
<gene>
    <name evidence="2" type="ORF">P9H32_16325</name>
</gene>
<organism evidence="2 3">
    <name type="scientific">Pontiella agarivorans</name>
    <dbReference type="NCBI Taxonomy" id="3038953"/>
    <lineage>
        <taxon>Bacteria</taxon>
        <taxon>Pseudomonadati</taxon>
        <taxon>Kiritimatiellota</taxon>
        <taxon>Kiritimatiellia</taxon>
        <taxon>Kiritimatiellales</taxon>
        <taxon>Pontiellaceae</taxon>
        <taxon>Pontiella</taxon>
    </lineage>
</organism>
<sequence>MLLSLDPVYWLFMIPGLILAGIASAKTKGTFNKYARVIAGSRMTGAQAARQMLDRAGLHDVAINRTRGFLSDHYNPANRTLNLSPDVYDSPSLSAIGVACHEAGHALQHAQGYVPLQIRSAMVPVTQFSSWGSYVFIFLGIFMQSMGMIKLGVILFGIGFLFSVVTLPVEWDASARAKRQMVTDGIVLPSEAADAGKVLDAAFLTYVASAVTALLTLLYYLMRLGLLGGRDD</sequence>
<evidence type="ECO:0000256" key="1">
    <source>
        <dbReference type="SAM" id="Phobius"/>
    </source>
</evidence>
<dbReference type="Pfam" id="PF04298">
    <property type="entry name" value="Zn_peptidase_2"/>
    <property type="match status" value="1"/>
</dbReference>
<keyword evidence="1" id="KW-0812">Transmembrane</keyword>
<accession>A0ABU5N1B5</accession>
<keyword evidence="1" id="KW-1133">Transmembrane helix</keyword>
<feature type="transmembrane region" description="Helical" evidence="1">
    <location>
        <begin position="203"/>
        <end position="222"/>
    </location>
</feature>
<keyword evidence="1" id="KW-0472">Membrane</keyword>
<feature type="transmembrane region" description="Helical" evidence="1">
    <location>
        <begin position="121"/>
        <end position="142"/>
    </location>
</feature>
<keyword evidence="3" id="KW-1185">Reference proteome</keyword>
<reference evidence="2 3" key="1">
    <citation type="journal article" date="2024" name="Appl. Environ. Microbiol.">
        <title>Pontiella agarivorans sp. nov., a novel marine anaerobic bacterium capable of degrading macroalgal polysaccharides and fixing nitrogen.</title>
        <authorList>
            <person name="Liu N."/>
            <person name="Kivenson V."/>
            <person name="Peng X."/>
            <person name="Cui Z."/>
            <person name="Lankiewicz T.S."/>
            <person name="Gosselin K.M."/>
            <person name="English C.J."/>
            <person name="Blair E.M."/>
            <person name="O'Malley M.A."/>
            <person name="Valentine D.L."/>
        </authorList>
    </citation>
    <scope>NUCLEOTIDE SEQUENCE [LARGE SCALE GENOMIC DNA]</scope>
    <source>
        <strain evidence="2 3">NLcol2</strain>
    </source>
</reference>
<dbReference type="PANTHER" id="PTHR36434:SF1">
    <property type="entry name" value="MEMBRANE PROTEASE YUGP-RELATED"/>
    <property type="match status" value="1"/>
</dbReference>
<dbReference type="EMBL" id="JARVCO010000012">
    <property type="protein sequence ID" value="MDZ8120198.1"/>
    <property type="molecule type" value="Genomic_DNA"/>
</dbReference>
<protein>
    <submittedName>
        <fullName evidence="2">Zinc metallopeptidase</fullName>
    </submittedName>
</protein>
<dbReference type="Proteomes" id="UP001290861">
    <property type="component" value="Unassembled WGS sequence"/>
</dbReference>
<evidence type="ECO:0000313" key="2">
    <source>
        <dbReference type="EMBL" id="MDZ8120198.1"/>
    </source>
</evidence>
<comment type="caution">
    <text evidence="2">The sequence shown here is derived from an EMBL/GenBank/DDBJ whole genome shotgun (WGS) entry which is preliminary data.</text>
</comment>
<feature type="transmembrane region" description="Helical" evidence="1">
    <location>
        <begin position="148"/>
        <end position="169"/>
    </location>
</feature>
<evidence type="ECO:0000313" key="3">
    <source>
        <dbReference type="Proteomes" id="UP001290861"/>
    </source>
</evidence>
<dbReference type="RefSeq" id="WP_322609973.1">
    <property type="nucleotide sequence ID" value="NZ_JARVCO010000012.1"/>
</dbReference>
<name>A0ABU5N1B5_9BACT</name>